<name>A0A0C6G2A8_9HYPH</name>
<dbReference type="AlphaFoldDB" id="A0A0C6G2A8"/>
<dbReference type="KEGG" id="maqu:Maq22A_2p42435"/>
<evidence type="ECO:0000256" key="1">
    <source>
        <dbReference type="SAM" id="Phobius"/>
    </source>
</evidence>
<keyword evidence="1" id="KW-0472">Membrane</keyword>
<dbReference type="Proteomes" id="UP000061432">
    <property type="component" value="Plasmid pMaq22A_2p"/>
</dbReference>
<protein>
    <recommendedName>
        <fullName evidence="4">DUF1640 domain-containing protein</fullName>
    </recommendedName>
</protein>
<sequence>MAYAFDTLGYSKALREAGIAQDHAEAHAAAAREFIMVDLVTKEDLRTALELQTLQMTVRLGGLIAAAFVAMFGALAALIKLT</sequence>
<keyword evidence="1" id="KW-0812">Transmembrane</keyword>
<feature type="transmembrane region" description="Helical" evidence="1">
    <location>
        <begin position="60"/>
        <end position="79"/>
    </location>
</feature>
<evidence type="ECO:0000313" key="2">
    <source>
        <dbReference type="EMBL" id="BAQ50220.1"/>
    </source>
</evidence>
<reference evidence="3" key="2">
    <citation type="submission" date="2015-01" db="EMBL/GenBank/DDBJ databases">
        <title>Complete genome sequence of Methylobacterium aquaticum strain 22A.</title>
        <authorList>
            <person name="Tani A."/>
            <person name="Ogura Y."/>
            <person name="Hayashi T."/>
        </authorList>
    </citation>
    <scope>NUCLEOTIDE SEQUENCE [LARGE SCALE GENOMIC DNA]</scope>
    <source>
        <strain evidence="3">MA-22A</strain>
        <plasmid evidence="3">Plasmid pMaq22A_2p DNA</plasmid>
    </source>
</reference>
<geneLocation type="plasmid" evidence="3">
    <name>pMaq22A_2p DNA</name>
</geneLocation>
<keyword evidence="2" id="KW-0614">Plasmid</keyword>
<dbReference type="PATRIC" id="fig|270351.10.peg.7396"/>
<gene>
    <name evidence="2" type="ORF">Maq22A_2p42435</name>
</gene>
<dbReference type="OrthoDB" id="8453021at2"/>
<dbReference type="RefSeq" id="WP_060851250.1">
    <property type="nucleotide sequence ID" value="NZ_AP014706.1"/>
</dbReference>
<dbReference type="EMBL" id="AP014706">
    <property type="protein sequence ID" value="BAQ50220.1"/>
    <property type="molecule type" value="Genomic_DNA"/>
</dbReference>
<keyword evidence="1" id="KW-1133">Transmembrane helix</keyword>
<proteinExistence type="predicted"/>
<evidence type="ECO:0008006" key="4">
    <source>
        <dbReference type="Google" id="ProtNLM"/>
    </source>
</evidence>
<accession>A0A0C6G2A8</accession>
<evidence type="ECO:0000313" key="3">
    <source>
        <dbReference type="Proteomes" id="UP000061432"/>
    </source>
</evidence>
<organism evidence="2 3">
    <name type="scientific">Methylobacterium aquaticum</name>
    <dbReference type="NCBI Taxonomy" id="270351"/>
    <lineage>
        <taxon>Bacteria</taxon>
        <taxon>Pseudomonadati</taxon>
        <taxon>Pseudomonadota</taxon>
        <taxon>Alphaproteobacteria</taxon>
        <taxon>Hyphomicrobiales</taxon>
        <taxon>Methylobacteriaceae</taxon>
        <taxon>Methylobacterium</taxon>
    </lineage>
</organism>
<reference evidence="2 3" key="1">
    <citation type="journal article" date="2015" name="Genome Announc.">
        <title>Complete Genome Sequence of Methylobacterium aquaticum Strain 22A, Isolated from Racomitrium japonicum Moss.</title>
        <authorList>
            <person name="Tani A."/>
            <person name="Ogura Y."/>
            <person name="Hayashi T."/>
            <person name="Kimbara K."/>
        </authorList>
    </citation>
    <scope>NUCLEOTIDE SEQUENCE [LARGE SCALE GENOMIC DNA]</scope>
    <source>
        <strain evidence="2 3">MA-22A</strain>
        <plasmid evidence="3">Plasmid pMaq22A_2p DNA</plasmid>
    </source>
</reference>